<dbReference type="EMBL" id="JARBHB010000001">
    <property type="protein sequence ID" value="KAJ8896146.1"/>
    <property type="molecule type" value="Genomic_DNA"/>
</dbReference>
<evidence type="ECO:0000313" key="2">
    <source>
        <dbReference type="Proteomes" id="UP001159363"/>
    </source>
</evidence>
<keyword evidence="2" id="KW-1185">Reference proteome</keyword>
<evidence type="ECO:0000313" key="1">
    <source>
        <dbReference type="EMBL" id="KAJ8896146.1"/>
    </source>
</evidence>
<organism evidence="1 2">
    <name type="scientific">Dryococelus australis</name>
    <dbReference type="NCBI Taxonomy" id="614101"/>
    <lineage>
        <taxon>Eukaryota</taxon>
        <taxon>Metazoa</taxon>
        <taxon>Ecdysozoa</taxon>
        <taxon>Arthropoda</taxon>
        <taxon>Hexapoda</taxon>
        <taxon>Insecta</taxon>
        <taxon>Pterygota</taxon>
        <taxon>Neoptera</taxon>
        <taxon>Polyneoptera</taxon>
        <taxon>Phasmatodea</taxon>
        <taxon>Verophasmatodea</taxon>
        <taxon>Anareolatae</taxon>
        <taxon>Phasmatidae</taxon>
        <taxon>Eurycanthinae</taxon>
        <taxon>Dryococelus</taxon>
    </lineage>
</organism>
<accession>A0ABQ9IHM4</accession>
<gene>
    <name evidence="1" type="ORF">PR048_001489</name>
</gene>
<name>A0ABQ9IHM4_9NEOP</name>
<dbReference type="SUPFAM" id="SSF53098">
    <property type="entry name" value="Ribonuclease H-like"/>
    <property type="match status" value="1"/>
</dbReference>
<sequence length="74" mass="8501">MKFGGQIVSDNANNIVHDVKDVMKLKYFGCFAHSLNLIVQNALKNIYALLEKIKAIIAYFERSTQSNEKLHQFQ</sequence>
<dbReference type="InterPro" id="IPR012337">
    <property type="entry name" value="RNaseH-like_sf"/>
</dbReference>
<dbReference type="Proteomes" id="UP001159363">
    <property type="component" value="Chromosome 1"/>
</dbReference>
<comment type="caution">
    <text evidence="1">The sequence shown here is derived from an EMBL/GenBank/DDBJ whole genome shotgun (WGS) entry which is preliminary data.</text>
</comment>
<reference evidence="1 2" key="1">
    <citation type="submission" date="2023-02" db="EMBL/GenBank/DDBJ databases">
        <title>LHISI_Scaffold_Assembly.</title>
        <authorList>
            <person name="Stuart O.P."/>
            <person name="Cleave R."/>
            <person name="Magrath M.J.L."/>
            <person name="Mikheyev A.S."/>
        </authorList>
    </citation>
    <scope>NUCLEOTIDE SEQUENCE [LARGE SCALE GENOMIC DNA]</scope>
    <source>
        <strain evidence="1">Daus_M_001</strain>
        <tissue evidence="1">Leg muscle</tissue>
    </source>
</reference>
<proteinExistence type="predicted"/>
<protein>
    <submittedName>
        <fullName evidence="1">Uncharacterized protein</fullName>
    </submittedName>
</protein>